<sequence>MSEPLKVEIWSDVQCPWCFIGKRRFETALATSGEDVEITYRSFELAPDTPVDFDGTPADYLSDRKGISPDQARAMMAQVTEIAAEEGLAYDFDHVHQTNTVLAHELLHHAKAHGRQAALKERLLAAYFEEGRHVGRVDELVALAVEVGLDGDEARAALTDHRHLPAVKADVAQAVAYGIRGVPFFVIDGAFGVSGAQTPDVFEAALAQARAARQPQPGAAFGVTS</sequence>
<dbReference type="InterPro" id="IPR001853">
    <property type="entry name" value="DSBA-like_thioredoxin_dom"/>
</dbReference>
<comment type="caution">
    <text evidence="2">The sequence shown here is derived from an EMBL/GenBank/DDBJ whole genome shotgun (WGS) entry which is preliminary data.</text>
</comment>
<accession>A0A2U1ZXX5</accession>
<reference evidence="2 3" key="1">
    <citation type="submission" date="2018-03" db="EMBL/GenBank/DDBJ databases">
        <title>Genome assembly of novel Miniimonas species PCH200.</title>
        <authorList>
            <person name="Thakur V."/>
            <person name="Kumar V."/>
            <person name="Singh D."/>
        </authorList>
    </citation>
    <scope>NUCLEOTIDE SEQUENCE [LARGE SCALE GENOMIC DNA]</scope>
    <source>
        <strain evidence="2 3">PCH200</strain>
    </source>
</reference>
<dbReference type="AlphaFoldDB" id="A0A2U1ZXX5"/>
<dbReference type="Proteomes" id="UP000245166">
    <property type="component" value="Unassembled WGS sequence"/>
</dbReference>
<dbReference type="EMBL" id="PYHR01000002">
    <property type="protein sequence ID" value="PWD51845.1"/>
    <property type="molecule type" value="Genomic_DNA"/>
</dbReference>
<feature type="domain" description="DSBA-like thioredoxin" evidence="1">
    <location>
        <begin position="7"/>
        <end position="207"/>
    </location>
</feature>
<dbReference type="RefSeq" id="WP_109230226.1">
    <property type="nucleotide sequence ID" value="NZ_PYHR01000002.1"/>
</dbReference>
<protein>
    <submittedName>
        <fullName evidence="2">Disulfide bond formation protein DsbA</fullName>
    </submittedName>
</protein>
<evidence type="ECO:0000259" key="1">
    <source>
        <dbReference type="Pfam" id="PF01323"/>
    </source>
</evidence>
<gene>
    <name evidence="2" type="ORF">C8046_15525</name>
</gene>
<dbReference type="Gene3D" id="3.40.30.10">
    <property type="entry name" value="Glutaredoxin"/>
    <property type="match status" value="1"/>
</dbReference>
<dbReference type="SUPFAM" id="SSF52833">
    <property type="entry name" value="Thioredoxin-like"/>
    <property type="match status" value="1"/>
</dbReference>
<dbReference type="PANTHER" id="PTHR13887:SF41">
    <property type="entry name" value="THIOREDOXIN SUPERFAMILY PROTEIN"/>
    <property type="match status" value="1"/>
</dbReference>
<proteinExistence type="predicted"/>
<dbReference type="Pfam" id="PF01323">
    <property type="entry name" value="DSBA"/>
    <property type="match status" value="1"/>
</dbReference>
<dbReference type="CDD" id="cd03024">
    <property type="entry name" value="DsbA_FrnE"/>
    <property type="match status" value="1"/>
</dbReference>
<organism evidence="2 3">
    <name type="scientific">Serinibacter arcticus</name>
    <dbReference type="NCBI Taxonomy" id="1655435"/>
    <lineage>
        <taxon>Bacteria</taxon>
        <taxon>Bacillati</taxon>
        <taxon>Actinomycetota</taxon>
        <taxon>Actinomycetes</taxon>
        <taxon>Micrococcales</taxon>
        <taxon>Beutenbergiaceae</taxon>
        <taxon>Serinibacter</taxon>
    </lineage>
</organism>
<dbReference type="InterPro" id="IPR036249">
    <property type="entry name" value="Thioredoxin-like_sf"/>
</dbReference>
<dbReference type="GO" id="GO:0016491">
    <property type="term" value="F:oxidoreductase activity"/>
    <property type="evidence" value="ECO:0007669"/>
    <property type="project" value="InterPro"/>
</dbReference>
<dbReference type="PANTHER" id="PTHR13887">
    <property type="entry name" value="GLUTATHIONE S-TRANSFERASE KAPPA"/>
    <property type="match status" value="1"/>
</dbReference>
<evidence type="ECO:0000313" key="3">
    <source>
        <dbReference type="Proteomes" id="UP000245166"/>
    </source>
</evidence>
<name>A0A2U1ZXX5_9MICO</name>
<keyword evidence="3" id="KW-1185">Reference proteome</keyword>
<evidence type="ECO:0000313" key="2">
    <source>
        <dbReference type="EMBL" id="PWD51845.1"/>
    </source>
</evidence>
<dbReference type="OrthoDB" id="9799122at2"/>